<proteinExistence type="predicted"/>
<evidence type="ECO:0000313" key="3">
    <source>
        <dbReference type="EMBL" id="PIA25392.1"/>
    </source>
</evidence>
<keyword evidence="1" id="KW-0732">Signal</keyword>
<keyword evidence="4" id="KW-1185">Reference proteome</keyword>
<protein>
    <recommendedName>
        <fullName evidence="2">NERD domain-containing protein</fullName>
    </recommendedName>
</protein>
<dbReference type="PANTHER" id="PTHR35287">
    <property type="entry name" value="SI:ZFOS-911D5.4"/>
    <property type="match status" value="1"/>
</dbReference>
<dbReference type="EMBL" id="KZ305133">
    <property type="protein sequence ID" value="PIA25392.1"/>
    <property type="molecule type" value="Genomic_DNA"/>
</dbReference>
<dbReference type="Pfam" id="PF08378">
    <property type="entry name" value="NERD"/>
    <property type="match status" value="1"/>
</dbReference>
<evidence type="ECO:0000259" key="2">
    <source>
        <dbReference type="PROSITE" id="PS50965"/>
    </source>
</evidence>
<evidence type="ECO:0000256" key="1">
    <source>
        <dbReference type="SAM" id="SignalP"/>
    </source>
</evidence>
<sequence>MWPQLLLCGLVIYKLVKRFFYDDDVLDVETSDSNAMFLVGSRIEKLYGGKVYLGLRIPDPDTGTRQNIDMVIVNKREAVVINVKNFSGFIQVDSDGSWICTGDHKHKTERHPDPWTKLKPEPKTRSTLTVLYRARDIRNEGTSSSDWKEISVRSSTEVLFQPQNSSKVRKFKLSSIISMSLSA</sequence>
<feature type="domain" description="NERD" evidence="2">
    <location>
        <begin position="31"/>
        <end position="148"/>
    </location>
</feature>
<feature type="chain" id="PRO_5013801232" description="NERD domain-containing protein" evidence="1">
    <location>
        <begin position="19"/>
        <end position="183"/>
    </location>
</feature>
<feature type="signal peptide" evidence="1">
    <location>
        <begin position="1"/>
        <end position="18"/>
    </location>
</feature>
<name>A0A2G5C285_AQUCA</name>
<gene>
    <name evidence="3" type="ORF">AQUCO_11700006v1</name>
</gene>
<dbReference type="InterPro" id="IPR011528">
    <property type="entry name" value="NERD"/>
</dbReference>
<dbReference type="Proteomes" id="UP000230069">
    <property type="component" value="Unassembled WGS sequence"/>
</dbReference>
<dbReference type="PANTHER" id="PTHR35287:SF1">
    <property type="entry name" value="SI:ZFOS-911D5.4"/>
    <property type="match status" value="1"/>
</dbReference>
<evidence type="ECO:0000313" key="4">
    <source>
        <dbReference type="Proteomes" id="UP000230069"/>
    </source>
</evidence>
<organism evidence="3 4">
    <name type="scientific">Aquilegia coerulea</name>
    <name type="common">Rocky mountain columbine</name>
    <dbReference type="NCBI Taxonomy" id="218851"/>
    <lineage>
        <taxon>Eukaryota</taxon>
        <taxon>Viridiplantae</taxon>
        <taxon>Streptophyta</taxon>
        <taxon>Embryophyta</taxon>
        <taxon>Tracheophyta</taxon>
        <taxon>Spermatophyta</taxon>
        <taxon>Magnoliopsida</taxon>
        <taxon>Ranunculales</taxon>
        <taxon>Ranunculaceae</taxon>
        <taxon>Thalictroideae</taxon>
        <taxon>Aquilegia</taxon>
    </lineage>
</organism>
<dbReference type="InParanoid" id="A0A2G5C285"/>
<dbReference type="OrthoDB" id="1874403at2759"/>
<reference evidence="3 4" key="1">
    <citation type="submission" date="2017-09" db="EMBL/GenBank/DDBJ databases">
        <title>WGS assembly of Aquilegia coerulea Goldsmith.</title>
        <authorList>
            <person name="Hodges S."/>
            <person name="Kramer E."/>
            <person name="Nordborg M."/>
            <person name="Tomkins J."/>
            <person name="Borevitz J."/>
            <person name="Derieg N."/>
            <person name="Yan J."/>
            <person name="Mihaltcheva S."/>
            <person name="Hayes R.D."/>
            <person name="Rokhsar D."/>
        </authorList>
    </citation>
    <scope>NUCLEOTIDE SEQUENCE [LARGE SCALE GENOMIC DNA]</scope>
    <source>
        <strain evidence="4">cv. Goldsmith</strain>
    </source>
</reference>
<dbReference type="STRING" id="218851.A0A2G5C285"/>
<accession>A0A2G5C285</accession>
<dbReference type="PROSITE" id="PS50965">
    <property type="entry name" value="NERD"/>
    <property type="match status" value="1"/>
</dbReference>
<dbReference type="AlphaFoldDB" id="A0A2G5C285"/>
<dbReference type="FunCoup" id="A0A2G5C285">
    <property type="interactions" value="2186"/>
</dbReference>